<evidence type="ECO:0000256" key="1">
    <source>
        <dbReference type="ARBA" id="ARBA00004141"/>
    </source>
</evidence>
<keyword evidence="2" id="KW-0328">Glycosyltransferase</keyword>
<evidence type="ECO:0000313" key="9">
    <source>
        <dbReference type="EMBL" id="SVB84804.1"/>
    </source>
</evidence>
<dbReference type="AlphaFoldDB" id="A0A382HBU2"/>
<evidence type="ECO:0000256" key="2">
    <source>
        <dbReference type="ARBA" id="ARBA00022676"/>
    </source>
</evidence>
<evidence type="ECO:0000256" key="4">
    <source>
        <dbReference type="ARBA" id="ARBA00022692"/>
    </source>
</evidence>
<keyword evidence="5 7" id="KW-1133">Transmembrane helix</keyword>
<dbReference type="Pfam" id="PF00535">
    <property type="entry name" value="Glycos_transf_2"/>
    <property type="match status" value="1"/>
</dbReference>
<evidence type="ECO:0000256" key="3">
    <source>
        <dbReference type="ARBA" id="ARBA00022679"/>
    </source>
</evidence>
<organism evidence="9">
    <name type="scientific">marine metagenome</name>
    <dbReference type="NCBI Taxonomy" id="408172"/>
    <lineage>
        <taxon>unclassified sequences</taxon>
        <taxon>metagenomes</taxon>
        <taxon>ecological metagenomes</taxon>
    </lineage>
</organism>
<reference evidence="9" key="1">
    <citation type="submission" date="2018-05" db="EMBL/GenBank/DDBJ databases">
        <authorList>
            <person name="Lanie J.A."/>
            <person name="Ng W.-L."/>
            <person name="Kazmierczak K.M."/>
            <person name="Andrzejewski T.M."/>
            <person name="Davidsen T.M."/>
            <person name="Wayne K.J."/>
            <person name="Tettelin H."/>
            <person name="Glass J.I."/>
            <person name="Rusch D."/>
            <person name="Podicherti R."/>
            <person name="Tsui H.-C.T."/>
            <person name="Winkler M.E."/>
        </authorList>
    </citation>
    <scope>NUCLEOTIDE SEQUENCE</scope>
</reference>
<dbReference type="SUPFAM" id="SSF53448">
    <property type="entry name" value="Nucleotide-diphospho-sugar transferases"/>
    <property type="match status" value="1"/>
</dbReference>
<evidence type="ECO:0000256" key="6">
    <source>
        <dbReference type="ARBA" id="ARBA00023136"/>
    </source>
</evidence>
<name>A0A382HBU2_9ZZZZ</name>
<comment type="subcellular location">
    <subcellularLocation>
        <location evidence="1">Membrane</location>
        <topology evidence="1">Multi-pass membrane protein</topology>
    </subcellularLocation>
</comment>
<keyword evidence="3" id="KW-0808">Transferase</keyword>
<sequence>MQLDIVIPCFNEEVVLKEIHLRVKKILEEVKEKKLIDGYNIIYVDDGSNDGTFEILEKYSQKDQSVKALSFSRNFGHQAALSAGLKFSKGDAVISLDADLQDPPELIETMLQRFNEGFEIVYGVRDDREQDTFFKRNSATWFYKLMLWFGVQIIPHHAEYRLISRQVLEAFKQYGEVNIFIRGIFPIIGFESCKVTYKRDPRFAGKTKYPLKAMLKFGFEGITSFSVIPLRIASVFGAFVCFITLLTSAWGFLTYLLGNTIPGWTSTVLPIYFLGGVQLIFLGLLGEYIGKIFLEVKKRPRYIIRNALSISDKKNKDLFDSNDENDKN</sequence>
<dbReference type="InterPro" id="IPR050256">
    <property type="entry name" value="Glycosyltransferase_2"/>
</dbReference>
<feature type="transmembrane region" description="Helical" evidence="7">
    <location>
        <begin position="232"/>
        <end position="257"/>
    </location>
</feature>
<dbReference type="PANTHER" id="PTHR48090:SF1">
    <property type="entry name" value="PROPHAGE BACTOPRENOL GLUCOSYL TRANSFERASE HOMOLOG"/>
    <property type="match status" value="1"/>
</dbReference>
<protein>
    <recommendedName>
        <fullName evidence="8">Glycosyltransferase 2-like domain-containing protein</fullName>
    </recommendedName>
</protein>
<feature type="transmembrane region" description="Helical" evidence="7">
    <location>
        <begin position="269"/>
        <end position="289"/>
    </location>
</feature>
<evidence type="ECO:0000256" key="7">
    <source>
        <dbReference type="SAM" id="Phobius"/>
    </source>
</evidence>
<keyword evidence="4 7" id="KW-0812">Transmembrane</keyword>
<keyword evidence="6 7" id="KW-0472">Membrane</keyword>
<dbReference type="CDD" id="cd04187">
    <property type="entry name" value="DPM1_like_bac"/>
    <property type="match status" value="1"/>
</dbReference>
<dbReference type="GO" id="GO:0016757">
    <property type="term" value="F:glycosyltransferase activity"/>
    <property type="evidence" value="ECO:0007669"/>
    <property type="project" value="UniProtKB-KW"/>
</dbReference>
<accession>A0A382HBU2</accession>
<dbReference type="Gene3D" id="3.90.550.10">
    <property type="entry name" value="Spore Coat Polysaccharide Biosynthesis Protein SpsA, Chain A"/>
    <property type="match status" value="1"/>
</dbReference>
<proteinExistence type="predicted"/>
<dbReference type="GO" id="GO:0005886">
    <property type="term" value="C:plasma membrane"/>
    <property type="evidence" value="ECO:0007669"/>
    <property type="project" value="TreeGrafter"/>
</dbReference>
<feature type="domain" description="Glycosyltransferase 2-like" evidence="8">
    <location>
        <begin position="5"/>
        <end position="169"/>
    </location>
</feature>
<gene>
    <name evidence="9" type="ORF">METZ01_LOCUS237658</name>
</gene>
<evidence type="ECO:0000259" key="8">
    <source>
        <dbReference type="Pfam" id="PF00535"/>
    </source>
</evidence>
<dbReference type="PANTHER" id="PTHR48090">
    <property type="entry name" value="UNDECAPRENYL-PHOSPHATE 4-DEOXY-4-FORMAMIDO-L-ARABINOSE TRANSFERASE-RELATED"/>
    <property type="match status" value="1"/>
</dbReference>
<dbReference type="InterPro" id="IPR001173">
    <property type="entry name" value="Glyco_trans_2-like"/>
</dbReference>
<dbReference type="EMBL" id="UINC01060372">
    <property type="protein sequence ID" value="SVB84804.1"/>
    <property type="molecule type" value="Genomic_DNA"/>
</dbReference>
<evidence type="ECO:0000256" key="5">
    <source>
        <dbReference type="ARBA" id="ARBA00022989"/>
    </source>
</evidence>
<dbReference type="InterPro" id="IPR029044">
    <property type="entry name" value="Nucleotide-diphossugar_trans"/>
</dbReference>